<dbReference type="STRING" id="748449.Halha_1288"/>
<evidence type="ECO:0000256" key="1">
    <source>
        <dbReference type="ARBA" id="ARBA00006243"/>
    </source>
</evidence>
<proteinExistence type="inferred from homology"/>
<dbReference type="CDD" id="cd06061">
    <property type="entry name" value="PurM-like1"/>
    <property type="match status" value="1"/>
</dbReference>
<dbReference type="PANTHER" id="PTHR30303">
    <property type="entry name" value="HYDROGENASE ISOENZYMES FORMATION PROTEIN HYPE"/>
    <property type="match status" value="1"/>
</dbReference>
<sequence length="331" mass="35434">MQAGKVKISKLKNLVLDRLSSNNSDVLVGPKLGEDSAVIDFGEFVAVMSTDPITGIKEGVGTLAVNISCNDIAANGAQPIGIQQALLIPPNMSEQEVVAIVEDINQATKNLGIDVLGGHTEVTDIVKQPLVSCTAIGKTTKDKFITSSDAQIGDDIVVTKWTGLEGTSILANTFNDKLLKLGVKKEVINEALNLTKDISVVPEGLLGANLGVNAMHDVTEGGLYGALYELTTASEVGFKIEQEKLPVHKVTEIITTALNINPYSLIGSGMMILITDKGSELVKKLNKEKIKASIIGKITPKNKIVRTNEGKIEIETAPEDELWRILKENNK</sequence>
<dbReference type="KEGG" id="hhl:Halha_1288"/>
<dbReference type="EMBL" id="CP003359">
    <property type="protein sequence ID" value="AGB41234.1"/>
    <property type="molecule type" value="Genomic_DNA"/>
</dbReference>
<dbReference type="Pfam" id="PF00586">
    <property type="entry name" value="AIRS"/>
    <property type="match status" value="1"/>
</dbReference>
<protein>
    <submittedName>
        <fullName evidence="4">Hydrogenase maturation factor</fullName>
    </submittedName>
</protein>
<dbReference type="Gene3D" id="3.90.650.10">
    <property type="entry name" value="PurM-like C-terminal domain"/>
    <property type="match status" value="1"/>
</dbReference>
<evidence type="ECO:0000259" key="3">
    <source>
        <dbReference type="Pfam" id="PF02769"/>
    </source>
</evidence>
<dbReference type="InterPro" id="IPR011854">
    <property type="entry name" value="HypE"/>
</dbReference>
<dbReference type="Pfam" id="PF02769">
    <property type="entry name" value="AIRS_C"/>
    <property type="match status" value="1"/>
</dbReference>
<evidence type="ECO:0000313" key="4">
    <source>
        <dbReference type="EMBL" id="AGB41234.1"/>
    </source>
</evidence>
<dbReference type="SUPFAM" id="SSF56042">
    <property type="entry name" value="PurM C-terminal domain-like"/>
    <property type="match status" value="1"/>
</dbReference>
<dbReference type="PIRSF" id="PIRSF005644">
    <property type="entry name" value="Hdrgns_mtr_HypE"/>
    <property type="match status" value="1"/>
</dbReference>
<evidence type="ECO:0000313" key="5">
    <source>
        <dbReference type="Proteomes" id="UP000010880"/>
    </source>
</evidence>
<accession>L0KA34</accession>
<dbReference type="Proteomes" id="UP000010880">
    <property type="component" value="Chromosome"/>
</dbReference>
<dbReference type="AlphaFoldDB" id="L0KA34"/>
<dbReference type="eggNOG" id="COG0309">
    <property type="taxonomic scope" value="Bacteria"/>
</dbReference>
<dbReference type="InterPro" id="IPR036676">
    <property type="entry name" value="PurM-like_C_sf"/>
</dbReference>
<reference evidence="5" key="1">
    <citation type="submission" date="2012-02" db="EMBL/GenBank/DDBJ databases">
        <title>The complete genome of Halobacteroides halobius DSM 5150.</title>
        <authorList>
            <person name="Lucas S."/>
            <person name="Copeland A."/>
            <person name="Lapidus A."/>
            <person name="Glavina del Rio T."/>
            <person name="Dalin E."/>
            <person name="Tice H."/>
            <person name="Bruce D."/>
            <person name="Goodwin L."/>
            <person name="Pitluck S."/>
            <person name="Peters L."/>
            <person name="Mikhailova N."/>
            <person name="Gu W."/>
            <person name="Kyrpides N."/>
            <person name="Mavromatis K."/>
            <person name="Ivanova N."/>
            <person name="Brettin T."/>
            <person name="Detter J.C."/>
            <person name="Han C."/>
            <person name="Larimer F."/>
            <person name="Land M."/>
            <person name="Hauser L."/>
            <person name="Markowitz V."/>
            <person name="Cheng J.-F."/>
            <person name="Hugenholtz P."/>
            <person name="Woyke T."/>
            <person name="Wu D."/>
            <person name="Tindall B."/>
            <person name="Pomrenke H."/>
            <person name="Brambilla E."/>
            <person name="Klenk H.-P."/>
            <person name="Eisen J.A."/>
        </authorList>
    </citation>
    <scope>NUCLEOTIDE SEQUENCE [LARGE SCALE GENOMIC DNA]</scope>
    <source>
        <strain evidence="5">ATCC 35273 / DSM 5150 / MD-1</strain>
    </source>
</reference>
<dbReference type="SUPFAM" id="SSF55326">
    <property type="entry name" value="PurM N-terminal domain-like"/>
    <property type="match status" value="1"/>
</dbReference>
<dbReference type="Gene3D" id="3.30.1330.10">
    <property type="entry name" value="PurM-like, N-terminal domain"/>
    <property type="match status" value="1"/>
</dbReference>
<gene>
    <name evidence="4" type="ordered locus">Halha_1288</name>
</gene>
<name>L0KA34_HALHC</name>
<dbReference type="InterPro" id="IPR010918">
    <property type="entry name" value="PurM-like_C_dom"/>
</dbReference>
<feature type="domain" description="PurM-like N-terminal" evidence="2">
    <location>
        <begin position="33"/>
        <end position="138"/>
    </location>
</feature>
<evidence type="ECO:0000259" key="2">
    <source>
        <dbReference type="Pfam" id="PF00586"/>
    </source>
</evidence>
<dbReference type="HOGENOM" id="CLU_041631_0_0_9"/>
<dbReference type="InterPro" id="IPR016188">
    <property type="entry name" value="PurM-like_N"/>
</dbReference>
<dbReference type="GO" id="GO:0051604">
    <property type="term" value="P:protein maturation"/>
    <property type="evidence" value="ECO:0007669"/>
    <property type="project" value="TreeGrafter"/>
</dbReference>
<comment type="similarity">
    <text evidence="1">Belongs to the HypE family.</text>
</comment>
<organism evidence="4 5">
    <name type="scientific">Halobacteroides halobius (strain ATCC 35273 / DSM 5150 / MD-1)</name>
    <dbReference type="NCBI Taxonomy" id="748449"/>
    <lineage>
        <taxon>Bacteria</taxon>
        <taxon>Bacillati</taxon>
        <taxon>Bacillota</taxon>
        <taxon>Clostridia</taxon>
        <taxon>Halanaerobiales</taxon>
        <taxon>Halobacteroidaceae</taxon>
        <taxon>Halobacteroides</taxon>
    </lineage>
</organism>
<dbReference type="PANTHER" id="PTHR30303:SF4">
    <property type="entry name" value="HYDROGENASE EXPRESSION_FORMATION PROTEIN HYPE"/>
    <property type="match status" value="1"/>
</dbReference>
<dbReference type="InterPro" id="IPR036921">
    <property type="entry name" value="PurM-like_N_sf"/>
</dbReference>
<dbReference type="OrthoDB" id="153904at2"/>
<keyword evidence="5" id="KW-1185">Reference proteome</keyword>
<dbReference type="RefSeq" id="WP_015326956.1">
    <property type="nucleotide sequence ID" value="NC_019978.1"/>
</dbReference>
<feature type="domain" description="PurM-like C-terminal" evidence="3">
    <location>
        <begin position="152"/>
        <end position="304"/>
    </location>
</feature>